<protein>
    <submittedName>
        <fullName evidence="1">1,2-dihydroxy-3-keto-5-methylthiopentene dioxygenase</fullName>
    </submittedName>
</protein>
<dbReference type="Proteomes" id="UP001165960">
    <property type="component" value="Unassembled WGS sequence"/>
</dbReference>
<organism evidence="1 2">
    <name type="scientific">Entomophthora muscae</name>
    <dbReference type="NCBI Taxonomy" id="34485"/>
    <lineage>
        <taxon>Eukaryota</taxon>
        <taxon>Fungi</taxon>
        <taxon>Fungi incertae sedis</taxon>
        <taxon>Zoopagomycota</taxon>
        <taxon>Entomophthoromycotina</taxon>
        <taxon>Entomophthoromycetes</taxon>
        <taxon>Entomophthorales</taxon>
        <taxon>Entomophthoraceae</taxon>
        <taxon>Entomophthora</taxon>
    </lineage>
</organism>
<sequence>MSRVSQLYNPGAIYAQEKSNEAPEYTLAGVLRFLQTEWRNAEREKNEWEIERAELQSKLAILEGEKRANERTNVDLLRRIKMLEFSLRQEREKFKSGKVPTDLEKRDSPLSPLGPNFTHVKQGLKPKASMNTSSIISLKNRARKDKCREILKT</sequence>
<evidence type="ECO:0000313" key="2">
    <source>
        <dbReference type="Proteomes" id="UP001165960"/>
    </source>
</evidence>
<keyword evidence="2" id="KW-1185">Reference proteome</keyword>
<name>A0ACC2STD4_9FUNG</name>
<keyword evidence="1" id="KW-0560">Oxidoreductase</keyword>
<keyword evidence="1" id="KW-0223">Dioxygenase</keyword>
<reference evidence="1" key="1">
    <citation type="submission" date="2022-04" db="EMBL/GenBank/DDBJ databases">
        <title>Genome of the entomopathogenic fungus Entomophthora muscae.</title>
        <authorList>
            <person name="Elya C."/>
            <person name="Lovett B.R."/>
            <person name="Lee E."/>
            <person name="Macias A.M."/>
            <person name="Hajek A.E."/>
            <person name="De Bivort B.L."/>
            <person name="Kasson M.T."/>
            <person name="De Fine Licht H.H."/>
            <person name="Stajich J.E."/>
        </authorList>
    </citation>
    <scope>NUCLEOTIDE SEQUENCE</scope>
    <source>
        <strain evidence="1">Berkeley</strain>
    </source>
</reference>
<proteinExistence type="predicted"/>
<dbReference type="EMBL" id="QTSX02004350">
    <property type="protein sequence ID" value="KAJ9065436.1"/>
    <property type="molecule type" value="Genomic_DNA"/>
</dbReference>
<accession>A0ACC2STD4</accession>
<comment type="caution">
    <text evidence="1">The sequence shown here is derived from an EMBL/GenBank/DDBJ whole genome shotgun (WGS) entry which is preliminary data.</text>
</comment>
<evidence type="ECO:0000313" key="1">
    <source>
        <dbReference type="EMBL" id="KAJ9065436.1"/>
    </source>
</evidence>
<gene>
    <name evidence="1" type="primary">ADI1_1</name>
    <name evidence="1" type="ORF">DSO57_1019763</name>
</gene>